<reference evidence="1" key="1">
    <citation type="submission" date="2009-09" db="EMBL/GenBank/DDBJ databases">
        <authorList>
            <person name="Weinstock G."/>
            <person name="Sodergren E."/>
            <person name="Clifton S."/>
            <person name="Fulton L."/>
            <person name="Fulton B."/>
            <person name="Courtney L."/>
            <person name="Fronick C."/>
            <person name="Harrison M."/>
            <person name="Strong C."/>
            <person name="Farmer C."/>
            <person name="Delahaunty K."/>
            <person name="Markovic C."/>
            <person name="Hall O."/>
            <person name="Minx P."/>
            <person name="Tomlinson C."/>
            <person name="Mitreva M."/>
            <person name="Nelson J."/>
            <person name="Hou S."/>
            <person name="Wollam A."/>
            <person name="Pepin K.H."/>
            <person name="Johnson M."/>
            <person name="Bhonagiri V."/>
            <person name="Nash W.E."/>
            <person name="Warren W."/>
            <person name="Chinwalla A."/>
            <person name="Mardis E.R."/>
            <person name="Wilson R.K."/>
        </authorList>
    </citation>
    <scope>NUCLEOTIDE SEQUENCE [LARGE SCALE GENOMIC DNA]</scope>
    <source>
        <strain evidence="1">DSM 20583</strain>
    </source>
</reference>
<evidence type="ECO:0000313" key="2">
    <source>
        <dbReference type="Proteomes" id="UP000003755"/>
    </source>
</evidence>
<comment type="caution">
    <text evidence="1">The sequence shown here is derived from an EMBL/GenBank/DDBJ whole genome shotgun (WGS) entry which is preliminary data.</text>
</comment>
<accession>C9L8A5</accession>
<dbReference type="Proteomes" id="UP000003755">
    <property type="component" value="Unassembled WGS sequence"/>
</dbReference>
<keyword evidence="2" id="KW-1185">Reference proteome</keyword>
<evidence type="ECO:0000313" key="1">
    <source>
        <dbReference type="EMBL" id="EEX21597.1"/>
    </source>
</evidence>
<dbReference type="STRING" id="537007.BLAHAN_05624"/>
<organism evidence="1 2">
    <name type="scientific">Blautia hansenii DSM 20583</name>
    <dbReference type="NCBI Taxonomy" id="537007"/>
    <lineage>
        <taxon>Bacteria</taxon>
        <taxon>Bacillati</taxon>
        <taxon>Bacillota</taxon>
        <taxon>Clostridia</taxon>
        <taxon>Lachnospirales</taxon>
        <taxon>Lachnospiraceae</taxon>
        <taxon>Blautia</taxon>
    </lineage>
</organism>
<sequence length="51" mass="5646">MWQIDGEKVACGTKGGLVSKWKQSKKLVVITNGKKSAEVIVNRWLQTSAKD</sequence>
<gene>
    <name evidence="1" type="ORF">BLAHAN_05624</name>
</gene>
<dbReference type="AlphaFoldDB" id="C9L8A5"/>
<proteinExistence type="predicted"/>
<dbReference type="HOGENOM" id="CLU_3096145_0_0_9"/>
<protein>
    <submittedName>
        <fullName evidence="1">Uncharacterized protein</fullName>
    </submittedName>
</protein>
<dbReference type="EMBL" id="ABYU02000017">
    <property type="protein sequence ID" value="EEX21597.1"/>
    <property type="molecule type" value="Genomic_DNA"/>
</dbReference>
<name>C9L8A5_BLAHA</name>